<feature type="domain" description="Transposase putative helix-turn-helix" evidence="10">
    <location>
        <begin position="1"/>
        <end position="45"/>
    </location>
</feature>
<keyword evidence="3" id="KW-0815">Transposition</keyword>
<comment type="similarity">
    <text evidence="1">In the C-terminal section; belongs to the transposase 35 family.</text>
</comment>
<keyword evidence="6" id="KW-0238">DNA-binding</keyword>
<dbReference type="InterPro" id="IPR021027">
    <property type="entry name" value="Transposase_put_HTH"/>
</dbReference>
<dbReference type="NCBIfam" id="NF038281">
    <property type="entry name" value="IS200_TnpB"/>
    <property type="match status" value="1"/>
</dbReference>
<keyword evidence="7" id="KW-0233">DNA recombination</keyword>
<dbReference type="PANTHER" id="PTHR30405:SF25">
    <property type="entry name" value="RNA-GUIDED DNA ENDONUCLEASE INSQ-RELATED"/>
    <property type="match status" value="1"/>
</dbReference>
<keyword evidence="12" id="KW-1185">Reference proteome</keyword>
<evidence type="ECO:0000259" key="9">
    <source>
        <dbReference type="Pfam" id="PF07282"/>
    </source>
</evidence>
<evidence type="ECO:0000313" key="11">
    <source>
        <dbReference type="EMBL" id="MBU5675868.1"/>
    </source>
</evidence>
<dbReference type="InterPro" id="IPR010095">
    <property type="entry name" value="Cas12f1-like_TNB"/>
</dbReference>
<organism evidence="11 12">
    <name type="scientific">Alkaliphilus flagellatus</name>
    <dbReference type="NCBI Taxonomy" id="2841507"/>
    <lineage>
        <taxon>Bacteria</taxon>
        <taxon>Bacillati</taxon>
        <taxon>Bacillota</taxon>
        <taxon>Clostridia</taxon>
        <taxon>Peptostreptococcales</taxon>
        <taxon>Natronincolaceae</taxon>
        <taxon>Alkaliphilus</taxon>
    </lineage>
</organism>
<sequence>MLRAYKYRLYPDKEQRLYLAKTFGCTRLIYNLMLADRIDTYNKYKDDKEELKKQKYPTPAQYKKKYEFLKEVDSLSLANAQINLDKAYKNFFRDKSVGFPKFKSKKTNRHSFTTNNQNGTVYIENGYIKIPKLKSMIKIKQHREFEGLIKSCTISQTPSEKYFVSILVDIEIKELDKIDKKVGVDLGIKDFAITSDGEVFENPKWLRKSEKRLTKLQRDLSRKKKGSNNRNKARLKVAKLHEKITNQRKDFLHKLSSKIINENQVIVLEGLKVSNMLKNHNLAKSISEVSWSEFRIQLEYKANWYGREIIIAPSNYASSQLCSNCGHKNKEVKNLALREWICPECNTHHDRDINASKNLLKLAI</sequence>
<keyword evidence="5" id="KW-0862">Zinc</keyword>
<evidence type="ECO:0000256" key="2">
    <source>
        <dbReference type="ARBA" id="ARBA00011044"/>
    </source>
</evidence>
<keyword evidence="4" id="KW-0479">Metal-binding</keyword>
<evidence type="ECO:0000256" key="1">
    <source>
        <dbReference type="ARBA" id="ARBA00008761"/>
    </source>
</evidence>
<dbReference type="Pfam" id="PF01385">
    <property type="entry name" value="OrfB_IS605"/>
    <property type="match status" value="1"/>
</dbReference>
<name>A0ABS6G2I9_9FIRM</name>
<evidence type="ECO:0000259" key="8">
    <source>
        <dbReference type="Pfam" id="PF01385"/>
    </source>
</evidence>
<protein>
    <submittedName>
        <fullName evidence="11">IS200/IS605 family element transposase accessory protein TnpB</fullName>
    </submittedName>
</protein>
<comment type="similarity">
    <text evidence="2">In the N-terminal section; belongs to the transposase 2 family.</text>
</comment>
<feature type="domain" description="Cas12f1-like TNB" evidence="9">
    <location>
        <begin position="291"/>
        <end position="359"/>
    </location>
</feature>
<evidence type="ECO:0000259" key="10">
    <source>
        <dbReference type="Pfam" id="PF12323"/>
    </source>
</evidence>
<dbReference type="Pfam" id="PF12323">
    <property type="entry name" value="HTH_OrfB_IS605"/>
    <property type="match status" value="1"/>
</dbReference>
<dbReference type="PANTHER" id="PTHR30405">
    <property type="entry name" value="TRANSPOSASE"/>
    <property type="match status" value="1"/>
</dbReference>
<dbReference type="EMBL" id="JAHLQK010000002">
    <property type="protein sequence ID" value="MBU5675868.1"/>
    <property type="molecule type" value="Genomic_DNA"/>
</dbReference>
<dbReference type="InterPro" id="IPR051399">
    <property type="entry name" value="RNA-guided_DNA_endo/Transpos"/>
</dbReference>
<dbReference type="NCBIfam" id="TIGR01766">
    <property type="entry name" value="IS200/IS605 family accessory protein TnpB-like domain"/>
    <property type="match status" value="1"/>
</dbReference>
<evidence type="ECO:0000313" key="12">
    <source>
        <dbReference type="Proteomes" id="UP000779508"/>
    </source>
</evidence>
<accession>A0ABS6G2I9</accession>
<evidence type="ECO:0000256" key="5">
    <source>
        <dbReference type="ARBA" id="ARBA00022833"/>
    </source>
</evidence>
<evidence type="ECO:0000256" key="7">
    <source>
        <dbReference type="ARBA" id="ARBA00023172"/>
    </source>
</evidence>
<proteinExistence type="inferred from homology"/>
<dbReference type="Proteomes" id="UP000779508">
    <property type="component" value="Unassembled WGS sequence"/>
</dbReference>
<dbReference type="Pfam" id="PF07282">
    <property type="entry name" value="Cas12f1-like_TNB"/>
    <property type="match status" value="1"/>
</dbReference>
<dbReference type="RefSeq" id="WP_216415361.1">
    <property type="nucleotide sequence ID" value="NZ_JAHLQK010000002.1"/>
</dbReference>
<dbReference type="NCBIfam" id="NF040570">
    <property type="entry name" value="guided_TnpB"/>
    <property type="match status" value="1"/>
</dbReference>
<dbReference type="InterPro" id="IPR001959">
    <property type="entry name" value="Transposase"/>
</dbReference>
<reference evidence="11 12" key="1">
    <citation type="submission" date="2021-06" db="EMBL/GenBank/DDBJ databases">
        <authorList>
            <person name="Sun Q."/>
            <person name="Li D."/>
        </authorList>
    </citation>
    <scope>NUCLEOTIDE SEQUENCE [LARGE SCALE GENOMIC DNA]</scope>
    <source>
        <strain evidence="11 12">MSJ-5</strain>
    </source>
</reference>
<dbReference type="InterPro" id="IPR053522">
    <property type="entry name" value="RNA-guided_endonuclease_TnpB"/>
</dbReference>
<feature type="domain" description="Probable transposase IS891/IS1136/IS1341" evidence="8">
    <location>
        <begin position="168"/>
        <end position="279"/>
    </location>
</feature>
<evidence type="ECO:0000256" key="6">
    <source>
        <dbReference type="ARBA" id="ARBA00023125"/>
    </source>
</evidence>
<evidence type="ECO:0000256" key="3">
    <source>
        <dbReference type="ARBA" id="ARBA00022578"/>
    </source>
</evidence>
<gene>
    <name evidence="11" type="primary">tnpB</name>
    <name evidence="11" type="ORF">KQI88_05520</name>
</gene>
<evidence type="ECO:0000256" key="4">
    <source>
        <dbReference type="ARBA" id="ARBA00022723"/>
    </source>
</evidence>
<comment type="caution">
    <text evidence="11">The sequence shown here is derived from an EMBL/GenBank/DDBJ whole genome shotgun (WGS) entry which is preliminary data.</text>
</comment>